<evidence type="ECO:0000313" key="1">
    <source>
        <dbReference type="EMBL" id="KAJ1675411.1"/>
    </source>
</evidence>
<dbReference type="Proteomes" id="UP001145114">
    <property type="component" value="Unassembled WGS sequence"/>
</dbReference>
<dbReference type="EMBL" id="JAMZIH010005319">
    <property type="protein sequence ID" value="KAJ1675411.1"/>
    <property type="molecule type" value="Genomic_DNA"/>
</dbReference>
<protein>
    <submittedName>
        <fullName evidence="1">Uncharacterized protein</fullName>
    </submittedName>
</protein>
<gene>
    <name evidence="1" type="ORF">EV182_001319</name>
</gene>
<proteinExistence type="predicted"/>
<keyword evidence="2" id="KW-1185">Reference proteome</keyword>
<organism evidence="1 2">
    <name type="scientific">Spiromyces aspiralis</name>
    <dbReference type="NCBI Taxonomy" id="68401"/>
    <lineage>
        <taxon>Eukaryota</taxon>
        <taxon>Fungi</taxon>
        <taxon>Fungi incertae sedis</taxon>
        <taxon>Zoopagomycota</taxon>
        <taxon>Kickxellomycotina</taxon>
        <taxon>Kickxellomycetes</taxon>
        <taxon>Kickxellales</taxon>
        <taxon>Kickxellaceae</taxon>
        <taxon>Spiromyces</taxon>
    </lineage>
</organism>
<name>A0ACC1HGD7_9FUNG</name>
<reference evidence="1" key="1">
    <citation type="submission" date="2022-06" db="EMBL/GenBank/DDBJ databases">
        <title>Phylogenomic reconstructions and comparative analyses of Kickxellomycotina fungi.</title>
        <authorList>
            <person name="Reynolds N.K."/>
            <person name="Stajich J.E."/>
            <person name="Barry K."/>
            <person name="Grigoriev I.V."/>
            <person name="Crous P."/>
            <person name="Smith M.E."/>
        </authorList>
    </citation>
    <scope>NUCLEOTIDE SEQUENCE</scope>
    <source>
        <strain evidence="1">RSA 2271</strain>
    </source>
</reference>
<comment type="caution">
    <text evidence="1">The sequence shown here is derived from an EMBL/GenBank/DDBJ whole genome shotgun (WGS) entry which is preliminary data.</text>
</comment>
<accession>A0ACC1HGD7</accession>
<evidence type="ECO:0000313" key="2">
    <source>
        <dbReference type="Proteomes" id="UP001145114"/>
    </source>
</evidence>
<feature type="non-terminal residue" evidence="1">
    <location>
        <position position="413"/>
    </location>
</feature>
<sequence length="413" mass="48393">MNCLQVHRFETLSREVRILDDLSDSIALFEICADVDPQWFKQIRSTDIGDNWVLKFNNLKKLHRLIVRYYEEVLGYPTVRLEAPNLNAIAKESDHMELLKLCNLVLTLAVQCEKNEKYIGMIMQLDESDQRALMVAIEGMMQHLGNTGESNIESINVDEDEDPMMRLQSDLMQLLAEKEEMEKAQLELKDEYDHLTKQYDNLMEIHSETKARVKQLEESIAQSEKSGKADFLMRAEIDSLKRDLDKSELKRHEVEKLLAEQLALVSDLKRKVESHNKLVEEHSRLRDQLQEYKHTAERLSKSENVIEKYKKKLEESADLRRQVRSLEDQVNSLQAQKQQVEDEYRKRLQIRSMADPSRDIVSELEIRNQQLEEELIALNSRVKELEDSNKTLSEERTVNVEHIAELESSLRDM</sequence>